<proteinExistence type="predicted"/>
<gene>
    <name evidence="2" type="ORF">A2Y85_06180</name>
</gene>
<dbReference type="Gene3D" id="1.10.10.10">
    <property type="entry name" value="Winged helix-like DNA-binding domain superfamily/Winged helix DNA-binding domain"/>
    <property type="match status" value="1"/>
</dbReference>
<feature type="domain" description="Transcription regulator TrmB N-terminal" evidence="1">
    <location>
        <begin position="12"/>
        <end position="78"/>
    </location>
</feature>
<dbReference type="AlphaFoldDB" id="A0A1F4UD71"/>
<evidence type="ECO:0000313" key="3">
    <source>
        <dbReference type="Proteomes" id="UP000177025"/>
    </source>
</evidence>
<dbReference type="PANTHER" id="PTHR34293:SF1">
    <property type="entry name" value="HTH-TYPE TRANSCRIPTIONAL REGULATOR TRMBL2"/>
    <property type="match status" value="1"/>
</dbReference>
<accession>A0A1F4UD71</accession>
<evidence type="ECO:0000259" key="1">
    <source>
        <dbReference type="Pfam" id="PF01978"/>
    </source>
</evidence>
<reference evidence="2 3" key="1">
    <citation type="journal article" date="2016" name="Nat. Commun.">
        <title>Thousands of microbial genomes shed light on interconnected biogeochemical processes in an aquifer system.</title>
        <authorList>
            <person name="Anantharaman K."/>
            <person name="Brown C.T."/>
            <person name="Hug L.A."/>
            <person name="Sharon I."/>
            <person name="Castelle C.J."/>
            <person name="Probst A.J."/>
            <person name="Thomas B.C."/>
            <person name="Singh A."/>
            <person name="Wilkins M.J."/>
            <person name="Karaoz U."/>
            <person name="Brodie E.L."/>
            <person name="Williams K.H."/>
            <person name="Hubbard S.S."/>
            <person name="Banfield J.F."/>
        </authorList>
    </citation>
    <scope>NUCLEOTIDE SEQUENCE [LARGE SCALE GENOMIC DNA]</scope>
</reference>
<sequence length="284" mass="32847">MTNKEDAIAKMMKLGISEGEAKVFTAILEYGQLSAMEIHERTKVPRSKVYEITQKMVLRGMCIEKSIGSKKKYQAVEPARAFQNIINEYENEFDERKQLAAQLVKAAVPVYQESIKNTAGTEYVEIIRDLQSIHECYVGLVKITKREIISFVKPPYSTQRRRDKLNEQESAEFEVLKKGVIVRTLYEIPDPNEFEINYTHIHKCVMAGERARVIEKLPIKMYVFDNHYVLMALANIHTTTSPLTMLVVEHPALALASQILFNHLWEHAYDYQILRSLNKKPKKK</sequence>
<dbReference type="Pfam" id="PF01978">
    <property type="entry name" value="TrmB"/>
    <property type="match status" value="1"/>
</dbReference>
<protein>
    <recommendedName>
        <fullName evidence="1">Transcription regulator TrmB N-terminal domain-containing protein</fullName>
    </recommendedName>
</protein>
<organism evidence="2 3">
    <name type="scientific">candidate division WOR-3 bacterium RBG_13_43_14</name>
    <dbReference type="NCBI Taxonomy" id="1802590"/>
    <lineage>
        <taxon>Bacteria</taxon>
        <taxon>Bacteria division WOR-3</taxon>
    </lineage>
</organism>
<comment type="caution">
    <text evidence="2">The sequence shown here is derived from an EMBL/GenBank/DDBJ whole genome shotgun (WGS) entry which is preliminary data.</text>
</comment>
<dbReference type="SUPFAM" id="SSF46785">
    <property type="entry name" value="Winged helix' DNA-binding domain"/>
    <property type="match status" value="1"/>
</dbReference>
<dbReference type="InterPro" id="IPR051797">
    <property type="entry name" value="TrmB-like"/>
</dbReference>
<dbReference type="InterPro" id="IPR002831">
    <property type="entry name" value="Tscrpt_reg_TrmB_N"/>
</dbReference>
<name>A0A1F4UD71_UNCW3</name>
<dbReference type="InterPro" id="IPR036388">
    <property type="entry name" value="WH-like_DNA-bd_sf"/>
</dbReference>
<dbReference type="PANTHER" id="PTHR34293">
    <property type="entry name" value="HTH-TYPE TRANSCRIPTIONAL REGULATOR TRMBL2"/>
    <property type="match status" value="1"/>
</dbReference>
<dbReference type="InterPro" id="IPR036390">
    <property type="entry name" value="WH_DNA-bd_sf"/>
</dbReference>
<evidence type="ECO:0000313" key="2">
    <source>
        <dbReference type="EMBL" id="OGC42849.1"/>
    </source>
</evidence>
<dbReference type="EMBL" id="MEUM01000049">
    <property type="protein sequence ID" value="OGC42849.1"/>
    <property type="molecule type" value="Genomic_DNA"/>
</dbReference>
<dbReference type="Proteomes" id="UP000177025">
    <property type="component" value="Unassembled WGS sequence"/>
</dbReference>